<evidence type="ECO:0000313" key="2">
    <source>
        <dbReference type="Proteomes" id="UP001222932"/>
    </source>
</evidence>
<dbReference type="Proteomes" id="UP001222932">
    <property type="component" value="Unassembled WGS sequence"/>
</dbReference>
<sequence length="74" mass="7735">MARGLLRYLLAPGDPLQAVGQGQRTVNVRAELACRLAVLKATGHAHPSWVMTVTHSFCEPAAEGKGALPALTAS</sequence>
<protein>
    <submittedName>
        <fullName evidence="1">Uncharacterized protein</fullName>
    </submittedName>
</protein>
<comment type="caution">
    <text evidence="1">The sequence shown here is derived from an EMBL/GenBank/DDBJ whole genome shotgun (WGS) entry which is preliminary data.</text>
</comment>
<name>A0AAD3TQG1_9TREE</name>
<reference evidence="1" key="1">
    <citation type="journal article" date="2023" name="BMC Genomics">
        <title>Chromosome-level genome assemblies of Cutaneotrichosporon spp. (Trichosporonales, Basidiomycota) reveal imbalanced evolution between nucleotide sequences and chromosome synteny.</title>
        <authorList>
            <person name="Kobayashi Y."/>
            <person name="Kayamori A."/>
            <person name="Aoki K."/>
            <person name="Shiwa Y."/>
            <person name="Matsutani M."/>
            <person name="Fujita N."/>
            <person name="Sugita T."/>
            <person name="Iwasaki W."/>
            <person name="Tanaka N."/>
            <person name="Takashima M."/>
        </authorList>
    </citation>
    <scope>NUCLEOTIDE SEQUENCE</scope>
    <source>
        <strain evidence="1">HIS016</strain>
    </source>
</reference>
<accession>A0AAD3TQG1</accession>
<proteinExistence type="predicted"/>
<reference evidence="1" key="2">
    <citation type="submission" date="2023-06" db="EMBL/GenBank/DDBJ databases">
        <authorList>
            <person name="Kobayashi Y."/>
            <person name="Kayamori A."/>
            <person name="Aoki K."/>
            <person name="Shiwa Y."/>
            <person name="Fujita N."/>
            <person name="Sugita T."/>
            <person name="Iwasaki W."/>
            <person name="Tanaka N."/>
            <person name="Takashima M."/>
        </authorList>
    </citation>
    <scope>NUCLEOTIDE SEQUENCE</scope>
    <source>
        <strain evidence="1">HIS016</strain>
    </source>
</reference>
<dbReference type="EMBL" id="BTCM01000001">
    <property type="protein sequence ID" value="GMK54627.1"/>
    <property type="molecule type" value="Genomic_DNA"/>
</dbReference>
<evidence type="ECO:0000313" key="1">
    <source>
        <dbReference type="EMBL" id="GMK54627.1"/>
    </source>
</evidence>
<keyword evidence="2" id="KW-1185">Reference proteome</keyword>
<dbReference type="AlphaFoldDB" id="A0AAD3TQG1"/>
<organism evidence="1 2">
    <name type="scientific">Cutaneotrichosporon spelunceum</name>
    <dbReference type="NCBI Taxonomy" id="1672016"/>
    <lineage>
        <taxon>Eukaryota</taxon>
        <taxon>Fungi</taxon>
        <taxon>Dikarya</taxon>
        <taxon>Basidiomycota</taxon>
        <taxon>Agaricomycotina</taxon>
        <taxon>Tremellomycetes</taxon>
        <taxon>Trichosporonales</taxon>
        <taxon>Trichosporonaceae</taxon>
        <taxon>Cutaneotrichosporon</taxon>
    </lineage>
</organism>
<gene>
    <name evidence="1" type="ORF">CspeluHIS016_0112130</name>
</gene>